<dbReference type="InterPro" id="IPR053888">
    <property type="entry name" value="MRM3-like_sub_bind"/>
</dbReference>
<dbReference type="GO" id="GO:0003723">
    <property type="term" value="F:RNA binding"/>
    <property type="evidence" value="ECO:0007669"/>
    <property type="project" value="InterPro"/>
</dbReference>
<sequence length="251" mass="28358">MLSKNGVKYYSTLLLKKYRDRERKFIVEGKRLVEEALNSSFECEVVVVTQKFVDLYPELISNIKNNHTLEIVKEVDFKRMTDTQNPQGILAVLKKKNLKFMFEPNSNFILALENISDPGNLGTIFRNADWFGIGQIILSNDSAEVYNPKVLRASMGSVFHVEFSDGLDLYHELTHLKEKGYQIVTADMDGENVYSFNKPEKFVLVLCSEAHGASDKLLQITDTQITIPRKGKAESLNVASASAVILSELTK</sequence>
<feature type="domain" description="RNA 2-O ribose methyltransferase substrate binding" evidence="4">
    <location>
        <begin position="26"/>
        <end position="99"/>
    </location>
</feature>
<dbReference type="InterPro" id="IPR051259">
    <property type="entry name" value="rRNA_Methyltransferase"/>
</dbReference>
<keyword evidence="2 5" id="KW-0489">Methyltransferase</keyword>
<name>A0A0W8FZ00_9ZZZZ</name>
<dbReference type="SMART" id="SM00967">
    <property type="entry name" value="SpoU_sub_bind"/>
    <property type="match status" value="1"/>
</dbReference>
<dbReference type="InterPro" id="IPR029028">
    <property type="entry name" value="Alpha/beta_knot_MTases"/>
</dbReference>
<accession>A0A0W8FZ00</accession>
<proteinExistence type="inferred from homology"/>
<dbReference type="InterPro" id="IPR029026">
    <property type="entry name" value="tRNA_m1G_MTases_N"/>
</dbReference>
<dbReference type="PANTHER" id="PTHR43191">
    <property type="entry name" value="RRNA METHYLTRANSFERASE 3"/>
    <property type="match status" value="1"/>
</dbReference>
<dbReference type="GO" id="GO:0008173">
    <property type="term" value="F:RNA methyltransferase activity"/>
    <property type="evidence" value="ECO:0007669"/>
    <property type="project" value="InterPro"/>
</dbReference>
<dbReference type="EMBL" id="LNQE01000537">
    <property type="protein sequence ID" value="KUG26093.1"/>
    <property type="molecule type" value="Genomic_DNA"/>
</dbReference>
<dbReference type="GO" id="GO:0032259">
    <property type="term" value="P:methylation"/>
    <property type="evidence" value="ECO:0007669"/>
    <property type="project" value="UniProtKB-KW"/>
</dbReference>
<reference evidence="5" key="1">
    <citation type="journal article" date="2015" name="Proc. Natl. Acad. Sci. U.S.A.">
        <title>Networks of energetic and metabolic interactions define dynamics in microbial communities.</title>
        <authorList>
            <person name="Embree M."/>
            <person name="Liu J.K."/>
            <person name="Al-Bassam M.M."/>
            <person name="Zengler K."/>
        </authorList>
    </citation>
    <scope>NUCLEOTIDE SEQUENCE</scope>
</reference>
<dbReference type="GO" id="GO:0005737">
    <property type="term" value="C:cytoplasm"/>
    <property type="evidence" value="ECO:0007669"/>
    <property type="project" value="UniProtKB-ARBA"/>
</dbReference>
<comment type="similarity">
    <text evidence="1">Belongs to the class IV-like SAM-binding methyltransferase superfamily. RNA methyltransferase TrmH family.</text>
</comment>
<dbReference type="GO" id="GO:0006396">
    <property type="term" value="P:RNA processing"/>
    <property type="evidence" value="ECO:0007669"/>
    <property type="project" value="InterPro"/>
</dbReference>
<dbReference type="Gene3D" id="3.30.1330.30">
    <property type="match status" value="1"/>
</dbReference>
<evidence type="ECO:0000256" key="1">
    <source>
        <dbReference type="ARBA" id="ARBA00007228"/>
    </source>
</evidence>
<organism evidence="5">
    <name type="scientific">hydrocarbon metagenome</name>
    <dbReference type="NCBI Taxonomy" id="938273"/>
    <lineage>
        <taxon>unclassified sequences</taxon>
        <taxon>metagenomes</taxon>
        <taxon>ecological metagenomes</taxon>
    </lineage>
</organism>
<dbReference type="Pfam" id="PF00588">
    <property type="entry name" value="SpoU_methylase"/>
    <property type="match status" value="1"/>
</dbReference>
<dbReference type="Gene3D" id="3.40.1280.10">
    <property type="match status" value="1"/>
</dbReference>
<evidence type="ECO:0000313" key="5">
    <source>
        <dbReference type="EMBL" id="KUG26093.1"/>
    </source>
</evidence>
<evidence type="ECO:0000256" key="2">
    <source>
        <dbReference type="ARBA" id="ARBA00022603"/>
    </source>
</evidence>
<dbReference type="InterPro" id="IPR013123">
    <property type="entry name" value="SpoU_subst-bd"/>
</dbReference>
<dbReference type="SUPFAM" id="SSF55315">
    <property type="entry name" value="L30e-like"/>
    <property type="match status" value="1"/>
</dbReference>
<dbReference type="InterPro" id="IPR001537">
    <property type="entry name" value="SpoU_MeTrfase"/>
</dbReference>
<keyword evidence="3 5" id="KW-0808">Transferase</keyword>
<dbReference type="InterPro" id="IPR029064">
    <property type="entry name" value="Ribosomal_eL30-like_sf"/>
</dbReference>
<dbReference type="CDD" id="cd18109">
    <property type="entry name" value="SpoU-like_RNA-MTase"/>
    <property type="match status" value="1"/>
</dbReference>
<dbReference type="Pfam" id="PF22435">
    <property type="entry name" value="MRM3-like_sub_bind"/>
    <property type="match status" value="1"/>
</dbReference>
<gene>
    <name evidence="5" type="ORF">ASZ90_004072</name>
</gene>
<dbReference type="PANTHER" id="PTHR43191:SF2">
    <property type="entry name" value="RRNA METHYLTRANSFERASE 3, MITOCHONDRIAL"/>
    <property type="match status" value="1"/>
</dbReference>
<comment type="caution">
    <text evidence="5">The sequence shown here is derived from an EMBL/GenBank/DDBJ whole genome shotgun (WGS) entry which is preliminary data.</text>
</comment>
<evidence type="ECO:0000259" key="4">
    <source>
        <dbReference type="SMART" id="SM00967"/>
    </source>
</evidence>
<evidence type="ECO:0000256" key="3">
    <source>
        <dbReference type="ARBA" id="ARBA00022679"/>
    </source>
</evidence>
<dbReference type="SUPFAM" id="SSF75217">
    <property type="entry name" value="alpha/beta knot"/>
    <property type="match status" value="1"/>
</dbReference>
<protein>
    <submittedName>
        <fullName evidence="5">Rna methyltransferase, trmh family</fullName>
    </submittedName>
</protein>
<dbReference type="AlphaFoldDB" id="A0A0W8FZ00"/>